<organism evidence="3 5">
    <name type="scientific">Micromonospora musae</name>
    <dbReference type="NCBI Taxonomy" id="1894970"/>
    <lineage>
        <taxon>Bacteria</taxon>
        <taxon>Bacillati</taxon>
        <taxon>Actinomycetota</taxon>
        <taxon>Actinomycetes</taxon>
        <taxon>Micromonosporales</taxon>
        <taxon>Micromonosporaceae</taxon>
        <taxon>Micromonospora</taxon>
    </lineage>
</organism>
<dbReference type="OrthoDB" id="3578550at2"/>
<dbReference type="AlphaFoldDB" id="A0A3A9XXJ5"/>
<dbReference type="Pfam" id="PF14534">
    <property type="entry name" value="DUF4440"/>
    <property type="match status" value="1"/>
</dbReference>
<accession>A0A3A9XXJ5</accession>
<feature type="domain" description="DUF4440" evidence="1">
    <location>
        <begin position="11"/>
        <end position="117"/>
    </location>
</feature>
<reference evidence="4 5" key="1">
    <citation type="submission" date="2018-09" db="EMBL/GenBank/DDBJ databases">
        <title>Micromonospora sp. nov. MS1-9, isolated from a root of Musa sp.</title>
        <authorList>
            <person name="Kuncharoen N."/>
            <person name="Kudo T."/>
            <person name="Ohkuma M."/>
            <person name="Yuki M."/>
            <person name="Tanasupawat S."/>
        </authorList>
    </citation>
    <scope>NUCLEOTIDE SEQUENCE [LARGE SCALE GENOMIC DNA]</scope>
    <source>
        <strain evidence="3 5">MS1-9</strain>
        <strain evidence="2 4">NGC1-4</strain>
    </source>
</reference>
<evidence type="ECO:0000313" key="3">
    <source>
        <dbReference type="EMBL" id="RKN30190.1"/>
    </source>
</evidence>
<gene>
    <name evidence="3" type="ORF">D7044_20885</name>
    <name evidence="2" type="ORF">D7147_14105</name>
</gene>
<dbReference type="InterPro" id="IPR032710">
    <property type="entry name" value="NTF2-like_dom_sf"/>
</dbReference>
<keyword evidence="4" id="KW-1185">Reference proteome</keyword>
<sequence>MPDSELEAALLDAERRLQAAQRAGDVVALDGLLDDHLIAIGPDGGRYTKQDDLIAHDSGTSVLDELVEEQVELLVEGFTGVTFFVGRVAGSFAGSPFAARLRYTRTWIYDGEGDWRVLAAHVGPA</sequence>
<evidence type="ECO:0000313" key="5">
    <source>
        <dbReference type="Proteomes" id="UP000275865"/>
    </source>
</evidence>
<dbReference type="Gene3D" id="3.10.450.50">
    <property type="match status" value="1"/>
</dbReference>
<evidence type="ECO:0000313" key="4">
    <source>
        <dbReference type="Proteomes" id="UP000271548"/>
    </source>
</evidence>
<dbReference type="Proteomes" id="UP000275865">
    <property type="component" value="Unassembled WGS sequence"/>
</dbReference>
<dbReference type="InterPro" id="IPR027843">
    <property type="entry name" value="DUF4440"/>
</dbReference>
<name>A0A3A9XXJ5_9ACTN</name>
<evidence type="ECO:0000313" key="2">
    <source>
        <dbReference type="EMBL" id="RKN20186.1"/>
    </source>
</evidence>
<dbReference type="SUPFAM" id="SSF54427">
    <property type="entry name" value="NTF2-like"/>
    <property type="match status" value="1"/>
</dbReference>
<proteinExistence type="predicted"/>
<protein>
    <submittedName>
        <fullName evidence="3">Nuclear transport factor 2 family protein</fullName>
    </submittedName>
</protein>
<dbReference type="EMBL" id="RAZT01000010">
    <property type="protein sequence ID" value="RKN30190.1"/>
    <property type="molecule type" value="Genomic_DNA"/>
</dbReference>
<dbReference type="Proteomes" id="UP000271548">
    <property type="component" value="Unassembled WGS sequence"/>
</dbReference>
<evidence type="ECO:0000259" key="1">
    <source>
        <dbReference type="Pfam" id="PF14534"/>
    </source>
</evidence>
<dbReference type="EMBL" id="RAZS01000004">
    <property type="protein sequence ID" value="RKN20186.1"/>
    <property type="molecule type" value="Genomic_DNA"/>
</dbReference>
<comment type="caution">
    <text evidence="3">The sequence shown here is derived from an EMBL/GenBank/DDBJ whole genome shotgun (WGS) entry which is preliminary data.</text>
</comment>